<proteinExistence type="predicted"/>
<protein>
    <recommendedName>
        <fullName evidence="1">CoA-binding domain-containing protein</fullName>
    </recommendedName>
</protein>
<organism evidence="2 3">
    <name type="scientific">Cryptococcus wingfieldii CBS 7118</name>
    <dbReference type="NCBI Taxonomy" id="1295528"/>
    <lineage>
        <taxon>Eukaryota</taxon>
        <taxon>Fungi</taxon>
        <taxon>Dikarya</taxon>
        <taxon>Basidiomycota</taxon>
        <taxon>Agaricomycotina</taxon>
        <taxon>Tremellomycetes</taxon>
        <taxon>Tremellales</taxon>
        <taxon>Cryptococcaceae</taxon>
        <taxon>Cryptococcus</taxon>
    </lineage>
</organism>
<dbReference type="Gene3D" id="3.40.50.720">
    <property type="entry name" value="NAD(P)-binding Rossmann-like Domain"/>
    <property type="match status" value="1"/>
</dbReference>
<reference evidence="2 3" key="1">
    <citation type="submission" date="2016-06" db="EMBL/GenBank/DDBJ databases">
        <title>Evolution of pathogenesis and genome organization in the Tremellales.</title>
        <authorList>
            <person name="Cuomo C."/>
            <person name="Litvintseva A."/>
            <person name="Heitman J."/>
            <person name="Chen Y."/>
            <person name="Sun S."/>
            <person name="Springer D."/>
            <person name="Dromer F."/>
            <person name="Young S."/>
            <person name="Zeng Q."/>
            <person name="Chapman S."/>
            <person name="Gujja S."/>
            <person name="Saif S."/>
            <person name="Birren B."/>
        </authorList>
    </citation>
    <scope>NUCLEOTIDE SEQUENCE [LARGE SCALE GENOMIC DNA]</scope>
    <source>
        <strain evidence="2 3">CBS 7118</strain>
    </source>
</reference>
<dbReference type="EMBL" id="AWGH01000016">
    <property type="protein sequence ID" value="ODN93490.1"/>
    <property type="molecule type" value="Genomic_DNA"/>
</dbReference>
<dbReference type="RefSeq" id="XP_019030595.1">
    <property type="nucleotide sequence ID" value="XM_019177442.1"/>
</dbReference>
<accession>A0A1E3IXZ6</accession>
<dbReference type="InterPro" id="IPR003781">
    <property type="entry name" value="CoA-bd"/>
</dbReference>
<sequence>MSSSDELEEMGPITPAMKRFLSAERYAVIGRVLDDRSRWDNKASGKLRDSVDYLLSDLERRYQARNYPVAAVRPDKPSKSIEGLDVLTDPASISTFRLTPADSPQLSIPSLPSTSVSIIIHPVKSLGILQSLFANPANAPHSVWFQPGADDGSIWKWVKEKGLEAKIVGHGACVLRDGDGVLDAIKSDGKAKI</sequence>
<evidence type="ECO:0000313" key="3">
    <source>
        <dbReference type="Proteomes" id="UP000094819"/>
    </source>
</evidence>
<dbReference type="Pfam" id="PF13380">
    <property type="entry name" value="CoA_binding_2"/>
    <property type="match status" value="1"/>
</dbReference>
<comment type="caution">
    <text evidence="2">The sequence shown here is derived from an EMBL/GenBank/DDBJ whole genome shotgun (WGS) entry which is preliminary data.</text>
</comment>
<dbReference type="PANTHER" id="PTHR33303:SF2">
    <property type="entry name" value="COA-BINDING DOMAIN-CONTAINING PROTEIN"/>
    <property type="match status" value="1"/>
</dbReference>
<gene>
    <name evidence="2" type="ORF">L198_05355</name>
</gene>
<dbReference type="GeneID" id="30194568"/>
<dbReference type="OrthoDB" id="5138418at2759"/>
<feature type="domain" description="CoA-binding" evidence="1">
    <location>
        <begin position="60"/>
        <end position="164"/>
    </location>
</feature>
<evidence type="ECO:0000259" key="1">
    <source>
        <dbReference type="Pfam" id="PF13380"/>
    </source>
</evidence>
<dbReference type="PANTHER" id="PTHR33303">
    <property type="entry name" value="CYTOPLASMIC PROTEIN-RELATED"/>
    <property type="match status" value="1"/>
</dbReference>
<evidence type="ECO:0000313" key="2">
    <source>
        <dbReference type="EMBL" id="ODN93490.1"/>
    </source>
</evidence>
<dbReference type="AlphaFoldDB" id="A0A1E3IXZ6"/>
<keyword evidence="3" id="KW-1185">Reference proteome</keyword>
<dbReference type="Proteomes" id="UP000094819">
    <property type="component" value="Unassembled WGS sequence"/>
</dbReference>
<name>A0A1E3IXZ6_9TREE</name>